<keyword evidence="1" id="KW-0694">RNA-binding</keyword>
<dbReference type="InterPro" id="IPR012677">
    <property type="entry name" value="Nucleotide-bd_a/b_plait_sf"/>
</dbReference>
<dbReference type="PANTHER" id="PTHR23147">
    <property type="entry name" value="SERINE/ARGININE RICH SPLICING FACTOR"/>
    <property type="match status" value="1"/>
</dbReference>
<evidence type="ECO:0000313" key="4">
    <source>
        <dbReference type="EMBL" id="CAE8629190.1"/>
    </source>
</evidence>
<feature type="compositionally biased region" description="Basic and acidic residues" evidence="2">
    <location>
        <begin position="522"/>
        <end position="539"/>
    </location>
</feature>
<evidence type="ECO:0000256" key="2">
    <source>
        <dbReference type="SAM" id="MobiDB-lite"/>
    </source>
</evidence>
<dbReference type="InterPro" id="IPR000504">
    <property type="entry name" value="RRM_dom"/>
</dbReference>
<feature type="non-terminal residue" evidence="4">
    <location>
        <position position="1"/>
    </location>
</feature>
<dbReference type="SUPFAM" id="SSF54928">
    <property type="entry name" value="RNA-binding domain, RBD"/>
    <property type="match status" value="1"/>
</dbReference>
<dbReference type="Gene3D" id="3.30.70.330">
    <property type="match status" value="1"/>
</dbReference>
<dbReference type="InterPro" id="IPR035979">
    <property type="entry name" value="RBD_domain_sf"/>
</dbReference>
<evidence type="ECO:0000259" key="3">
    <source>
        <dbReference type="PROSITE" id="PS50102"/>
    </source>
</evidence>
<feature type="compositionally biased region" description="Polar residues" evidence="2">
    <location>
        <begin position="40"/>
        <end position="59"/>
    </location>
</feature>
<dbReference type="Proteomes" id="UP000654075">
    <property type="component" value="Unassembled WGS sequence"/>
</dbReference>
<dbReference type="Pfam" id="PF00076">
    <property type="entry name" value="RRM_1"/>
    <property type="match status" value="1"/>
</dbReference>
<name>A0A813GQ00_POLGL</name>
<comment type="caution">
    <text evidence="4">The sequence shown here is derived from an EMBL/GenBank/DDBJ whole genome shotgun (WGS) entry which is preliminary data.</text>
</comment>
<dbReference type="CDD" id="cd00590">
    <property type="entry name" value="RRM_SF"/>
    <property type="match status" value="1"/>
</dbReference>
<dbReference type="InterPro" id="IPR050907">
    <property type="entry name" value="SRSF"/>
</dbReference>
<dbReference type="GO" id="GO:0003723">
    <property type="term" value="F:RNA binding"/>
    <property type="evidence" value="ECO:0007669"/>
    <property type="project" value="UniProtKB-UniRule"/>
</dbReference>
<sequence>VEGLGNLSILTAASPSPMPVRGRHGLAHSSANIPAWSGVPTPSRTPLQTPSRRTPQKQPLQPRARQPGLARSQSLERGISGAMSYAPPARRPPASGPTGFFGQSRGAALRPQSHPAGEFLAVVLRAARLRAEAEAAASNGLGGDSDAEGSGGAIIGGPLPEGADANSKLGKQIIEWKLVALMLDCRSWQRQASRGRQVVTQPALLSNCLLLMLRTQRVAHVADGGGLPPRADRRAAPKPRLVEGGEVFRGVRLSLRHDARKAQDYCSLRNVISASVIGALIACQSSELLNGQTYSCLIRNRPSSNWSQRFTLPTQPYATLCVQGIKDGVTNEALESHFEVYGRVRDVSITQNKHMKGATDTRIAIVEFAKKEDARRAMQGLNGRSLCGKCVMIRFARFDAPLRGARAGFPEPVPQTASHNKMLMAKFQAADKSPSPSPSPRRRSRSERRGAKPKPRSRSRRRSRSRGGGGRGTSLRRDRSRSDGRAGRDLRARRRSRSQSIGAAVTARSRSASRWRPQASEEPERSRKGGRGKSRDGRERRAKSPKPSRSPSRKRRR</sequence>
<dbReference type="EMBL" id="CAJNNV010029611">
    <property type="protein sequence ID" value="CAE8629190.1"/>
    <property type="molecule type" value="Genomic_DNA"/>
</dbReference>
<dbReference type="PROSITE" id="PS50102">
    <property type="entry name" value="RRM"/>
    <property type="match status" value="1"/>
</dbReference>
<evidence type="ECO:0000313" key="5">
    <source>
        <dbReference type="Proteomes" id="UP000654075"/>
    </source>
</evidence>
<dbReference type="AlphaFoldDB" id="A0A813GQ00"/>
<feature type="compositionally biased region" description="Basic residues" evidence="2">
    <location>
        <begin position="440"/>
        <end position="465"/>
    </location>
</feature>
<feature type="compositionally biased region" description="Low complexity" evidence="2">
    <location>
        <begin position="503"/>
        <end position="520"/>
    </location>
</feature>
<reference evidence="4" key="1">
    <citation type="submission" date="2021-02" db="EMBL/GenBank/DDBJ databases">
        <authorList>
            <person name="Dougan E. K."/>
            <person name="Rhodes N."/>
            <person name="Thang M."/>
            <person name="Chan C."/>
        </authorList>
    </citation>
    <scope>NUCLEOTIDE SEQUENCE</scope>
</reference>
<accession>A0A813GQ00</accession>
<organism evidence="4 5">
    <name type="scientific">Polarella glacialis</name>
    <name type="common">Dinoflagellate</name>
    <dbReference type="NCBI Taxonomy" id="89957"/>
    <lineage>
        <taxon>Eukaryota</taxon>
        <taxon>Sar</taxon>
        <taxon>Alveolata</taxon>
        <taxon>Dinophyceae</taxon>
        <taxon>Suessiales</taxon>
        <taxon>Suessiaceae</taxon>
        <taxon>Polarella</taxon>
    </lineage>
</organism>
<feature type="region of interest" description="Disordered" evidence="2">
    <location>
        <begin position="428"/>
        <end position="557"/>
    </location>
</feature>
<dbReference type="SMART" id="SM00360">
    <property type="entry name" value="RRM"/>
    <property type="match status" value="1"/>
</dbReference>
<dbReference type="OrthoDB" id="435839at2759"/>
<feature type="domain" description="RRM" evidence="3">
    <location>
        <begin position="318"/>
        <end position="398"/>
    </location>
</feature>
<feature type="compositionally biased region" description="Basic and acidic residues" evidence="2">
    <location>
        <begin position="475"/>
        <end position="490"/>
    </location>
</feature>
<feature type="compositionally biased region" description="Basic residues" evidence="2">
    <location>
        <begin position="540"/>
        <end position="557"/>
    </location>
</feature>
<protein>
    <recommendedName>
        <fullName evidence="3">RRM domain-containing protein</fullName>
    </recommendedName>
</protein>
<feature type="region of interest" description="Disordered" evidence="2">
    <location>
        <begin position="1"/>
        <end position="111"/>
    </location>
</feature>
<feature type="region of interest" description="Disordered" evidence="2">
    <location>
        <begin position="137"/>
        <end position="158"/>
    </location>
</feature>
<proteinExistence type="predicted"/>
<gene>
    <name evidence="4" type="ORF">PGLA1383_LOCUS45733</name>
</gene>
<evidence type="ECO:0000256" key="1">
    <source>
        <dbReference type="PROSITE-ProRule" id="PRU00176"/>
    </source>
</evidence>
<keyword evidence="5" id="KW-1185">Reference proteome</keyword>